<feature type="region of interest" description="Disordered" evidence="1">
    <location>
        <begin position="102"/>
        <end position="126"/>
    </location>
</feature>
<feature type="region of interest" description="Disordered" evidence="1">
    <location>
        <begin position="149"/>
        <end position="172"/>
    </location>
</feature>
<feature type="region of interest" description="Disordered" evidence="1">
    <location>
        <begin position="1"/>
        <end position="42"/>
    </location>
</feature>
<name>A0A6B0SDC0_9CETA</name>
<feature type="compositionally biased region" description="Basic and acidic residues" evidence="1">
    <location>
        <begin position="163"/>
        <end position="172"/>
    </location>
</feature>
<dbReference type="EMBL" id="VBQZ03000207">
    <property type="protein sequence ID" value="MXQ97924.1"/>
    <property type="molecule type" value="Genomic_DNA"/>
</dbReference>
<evidence type="ECO:0000256" key="1">
    <source>
        <dbReference type="SAM" id="MobiDB-lite"/>
    </source>
</evidence>
<gene>
    <name evidence="2" type="ORF">E5288_WYG003998</name>
</gene>
<evidence type="ECO:0000313" key="2">
    <source>
        <dbReference type="EMBL" id="MXQ97924.1"/>
    </source>
</evidence>
<evidence type="ECO:0000313" key="3">
    <source>
        <dbReference type="Proteomes" id="UP000322234"/>
    </source>
</evidence>
<comment type="caution">
    <text evidence="2">The sequence shown here is derived from an EMBL/GenBank/DDBJ whole genome shotgun (WGS) entry which is preliminary data.</text>
</comment>
<keyword evidence="3" id="KW-1185">Reference proteome</keyword>
<accession>A0A6B0SDC0</accession>
<dbReference type="AlphaFoldDB" id="A0A6B0SDC0"/>
<dbReference type="Proteomes" id="UP000322234">
    <property type="component" value="Unassembled WGS sequence"/>
</dbReference>
<reference evidence="2" key="1">
    <citation type="submission" date="2019-10" db="EMBL/GenBank/DDBJ databases">
        <title>The sequence and de novo assembly of the wild yak genome.</title>
        <authorList>
            <person name="Liu Y."/>
        </authorList>
    </citation>
    <scope>NUCLEOTIDE SEQUENCE [LARGE SCALE GENOMIC DNA]</scope>
    <source>
        <strain evidence="2">WY2019</strain>
    </source>
</reference>
<proteinExistence type="predicted"/>
<protein>
    <submittedName>
        <fullName evidence="2">Uncharacterized protein</fullName>
    </submittedName>
</protein>
<feature type="compositionally biased region" description="Polar residues" evidence="1">
    <location>
        <begin position="23"/>
        <end position="32"/>
    </location>
</feature>
<organism evidence="2 3">
    <name type="scientific">Bos mutus</name>
    <name type="common">wild yak</name>
    <dbReference type="NCBI Taxonomy" id="72004"/>
    <lineage>
        <taxon>Eukaryota</taxon>
        <taxon>Metazoa</taxon>
        <taxon>Chordata</taxon>
        <taxon>Craniata</taxon>
        <taxon>Vertebrata</taxon>
        <taxon>Euteleostomi</taxon>
        <taxon>Mammalia</taxon>
        <taxon>Eutheria</taxon>
        <taxon>Laurasiatheria</taxon>
        <taxon>Artiodactyla</taxon>
        <taxon>Ruminantia</taxon>
        <taxon>Pecora</taxon>
        <taxon>Bovidae</taxon>
        <taxon>Bovinae</taxon>
        <taxon>Bos</taxon>
    </lineage>
</organism>
<sequence length="172" mass="18117">MADVGMAEAQFDVSPLRNDYQAAPSSYNQAGTPSLPEATRGDFKDEASHTLPMLASAEHEPRTTVVLPTSAPSAWGDGITSSYGHKEIGLALSNWIVASEKRETPVKDRKHTKVPGTQDSVAPGSARPAVQKGLLSRVALCVQTFGCPGEALQLSPVPGVRGEPPDSAKRLS</sequence>